<gene>
    <name evidence="3" type="ORF">Fcan01_12523</name>
</gene>
<dbReference type="Pfam" id="PF00293">
    <property type="entry name" value="NUDIX"/>
    <property type="match status" value="1"/>
</dbReference>
<dbReference type="InterPro" id="IPR015797">
    <property type="entry name" value="NUDIX_hydrolase-like_dom_sf"/>
</dbReference>
<dbReference type="PANTHER" id="PTHR13622">
    <property type="entry name" value="THIAMIN PYROPHOSPHOKINASE"/>
    <property type="match status" value="1"/>
</dbReference>
<dbReference type="Gene3D" id="3.90.79.10">
    <property type="entry name" value="Nucleoside Triphosphate Pyrophosphohydrolase"/>
    <property type="match status" value="1"/>
</dbReference>
<evidence type="ECO:0000256" key="1">
    <source>
        <dbReference type="SAM" id="MobiDB-lite"/>
    </source>
</evidence>
<evidence type="ECO:0000313" key="4">
    <source>
        <dbReference type="Proteomes" id="UP000198287"/>
    </source>
</evidence>
<dbReference type="Pfam" id="PF15916">
    <property type="entry name" value="DUF4743"/>
    <property type="match status" value="1"/>
</dbReference>
<name>A0A226E3W8_FOLCA</name>
<dbReference type="PANTHER" id="PTHR13622:SF8">
    <property type="entry name" value="THIAMIN PYROPHOSPHOKINASE 1"/>
    <property type="match status" value="1"/>
</dbReference>
<dbReference type="PROSITE" id="PS51462">
    <property type="entry name" value="NUDIX"/>
    <property type="match status" value="1"/>
</dbReference>
<dbReference type="FunFam" id="3.90.79.10:FF:000019">
    <property type="entry name" value="Thiamin pyrophosphokinase, putative"/>
    <property type="match status" value="1"/>
</dbReference>
<dbReference type="STRING" id="158441.A0A226E3W8"/>
<evidence type="ECO:0000259" key="2">
    <source>
        <dbReference type="PROSITE" id="PS51462"/>
    </source>
</evidence>
<dbReference type="CDD" id="cd03676">
    <property type="entry name" value="NUDIX_Tnr3_like"/>
    <property type="match status" value="1"/>
</dbReference>
<comment type="caution">
    <text evidence="3">The sequence shown here is derived from an EMBL/GenBank/DDBJ whole genome shotgun (WGS) entry which is preliminary data.</text>
</comment>
<organism evidence="3 4">
    <name type="scientific">Folsomia candida</name>
    <name type="common">Springtail</name>
    <dbReference type="NCBI Taxonomy" id="158441"/>
    <lineage>
        <taxon>Eukaryota</taxon>
        <taxon>Metazoa</taxon>
        <taxon>Ecdysozoa</taxon>
        <taxon>Arthropoda</taxon>
        <taxon>Hexapoda</taxon>
        <taxon>Collembola</taxon>
        <taxon>Entomobryomorpha</taxon>
        <taxon>Isotomoidea</taxon>
        <taxon>Isotomidae</taxon>
        <taxon>Proisotominae</taxon>
        <taxon>Folsomia</taxon>
    </lineage>
</organism>
<reference evidence="3 4" key="1">
    <citation type="submission" date="2015-12" db="EMBL/GenBank/DDBJ databases">
        <title>The genome of Folsomia candida.</title>
        <authorList>
            <person name="Faddeeva A."/>
            <person name="Derks M.F."/>
            <person name="Anvar Y."/>
            <person name="Smit S."/>
            <person name="Van Straalen N."/>
            <person name="Roelofs D."/>
        </authorList>
    </citation>
    <scope>NUCLEOTIDE SEQUENCE [LARGE SCALE GENOMIC DNA]</scope>
    <source>
        <strain evidence="3 4">VU population</strain>
        <tissue evidence="3">Whole body</tissue>
    </source>
</reference>
<evidence type="ECO:0000313" key="3">
    <source>
        <dbReference type="EMBL" id="OXA52422.1"/>
    </source>
</evidence>
<keyword evidence="4" id="KW-1185">Reference proteome</keyword>
<dbReference type="InterPro" id="IPR000086">
    <property type="entry name" value="NUDIX_hydrolase_dom"/>
</dbReference>
<dbReference type="EMBL" id="LNIX01000006">
    <property type="protein sequence ID" value="OXA52422.1"/>
    <property type="molecule type" value="Genomic_DNA"/>
</dbReference>
<feature type="region of interest" description="Disordered" evidence="1">
    <location>
        <begin position="43"/>
        <end position="65"/>
    </location>
</feature>
<dbReference type="OMA" id="HRRLEYP"/>
<dbReference type="AlphaFoldDB" id="A0A226E3W8"/>
<sequence>MSAFRLHSVSGGGNNPTLYQQPLCEREFGVRAALLMSAGVPFGGSSSSSNSMNTSNGNSLNNSGNDINMRRGQVLEVRPYVIAKNFNNFVIDDRRVDAPLPDPLTISSSRMKQCKPFVIAGFQLGLITPEVEEVLKEYAQVFVIKDQCVTLVDTLNTYDSRTKAVAAVLKDMRSQDKFLTLRGWRDEFFEVRINTGKPSIMRMERAATCIFGIRQFGVDINGFVNHPEKGLCIWLQKRSDNKQRWPGMWDNMVSGGLSVGFSVSETAQKEANEEASIPEDMVKDLELVKTISIFFESERGLSPNTEFIHDLELPLNFIPRNQDGEVSEFQLLTAREALDMVLSPKFKTTSCPVALDFLIRRGVLTDEMEPELERVKQLLQIPLLDFYRKLDE</sequence>
<dbReference type="OrthoDB" id="10261522at2759"/>
<proteinExistence type="predicted"/>
<keyword evidence="3" id="KW-0378">Hydrolase</keyword>
<dbReference type="Proteomes" id="UP000198287">
    <property type="component" value="Unassembled WGS sequence"/>
</dbReference>
<dbReference type="InterPro" id="IPR031804">
    <property type="entry name" value="DUF4743"/>
</dbReference>
<dbReference type="GO" id="GO:0044715">
    <property type="term" value="F:8-oxo-dGDP phosphatase activity"/>
    <property type="evidence" value="ECO:0007669"/>
    <property type="project" value="TreeGrafter"/>
</dbReference>
<accession>A0A226E3W8</accession>
<dbReference type="SUPFAM" id="SSF55811">
    <property type="entry name" value="Nudix"/>
    <property type="match status" value="1"/>
</dbReference>
<protein>
    <submittedName>
        <fullName evidence="3">Nudix hydrolase 20, chloroplastic</fullName>
    </submittedName>
</protein>
<feature type="domain" description="Nudix hydrolase" evidence="2">
    <location>
        <begin position="203"/>
        <end position="356"/>
    </location>
</feature>